<keyword evidence="2" id="KW-1185">Reference proteome</keyword>
<dbReference type="Proteomes" id="UP000509510">
    <property type="component" value="Chromosome I"/>
</dbReference>
<protein>
    <recommendedName>
        <fullName evidence="3">Glutathionylspermidine synthase pre-ATP-grasp-like domain-containing protein</fullName>
    </recommendedName>
</protein>
<gene>
    <name evidence="1" type="ORF">TRUGW13939_01396</name>
</gene>
<proteinExistence type="predicted"/>
<sequence>MKKPINHFRSVCVPSSGDYFCHPAEIDTEARSVLLDRYHQELEKCSPRETWVGDAHRKSAPYPVLGSEAHQRQLSELTEALVLAITDIVERWWSDTEARFPERMPIDPVEEKLLQWMQQQGKDVLRPFSHHQGSWRPDFLLESSDYPEDTENYRICEINARFWVHGFLFTAFGQQALLKMGIEEQGIKGATDPKKVISGLKTHFNSSLPLHLVKGEEYGFDIHLFVPYAQRHLGMDVKIISPKSLRLEPAAAPGGYKLYCLTEADTKQATILNNAGELLEEVFQIGLELYQHELMAMSFEMLQQVSLRCFNDLRTVFLVHDKRMLGLVLEELDSLVERNVLSSRQAERLNKGLVNTMIPGSERLEIFTSNCRTDLSLKDKYLVKPVRSGKGAGILFGDQLTQEDWVTILQGMRDPFLKRGKTTYVVQKLIDQRRYDVLLDENADVGKFPLIGTFHIVNGTLLGLGLWRTGPGRICALSRGGSWLCSVTQQ</sequence>
<name>A0A7H8QK45_TALRU</name>
<organism evidence="1 2">
    <name type="scientific">Talaromyces rugulosus</name>
    <name type="common">Penicillium rugulosum</name>
    <dbReference type="NCBI Taxonomy" id="121627"/>
    <lineage>
        <taxon>Eukaryota</taxon>
        <taxon>Fungi</taxon>
        <taxon>Dikarya</taxon>
        <taxon>Ascomycota</taxon>
        <taxon>Pezizomycotina</taxon>
        <taxon>Eurotiomycetes</taxon>
        <taxon>Eurotiomycetidae</taxon>
        <taxon>Eurotiales</taxon>
        <taxon>Trichocomaceae</taxon>
        <taxon>Talaromyces</taxon>
        <taxon>Talaromyces sect. Islandici</taxon>
    </lineage>
</organism>
<dbReference type="AlphaFoldDB" id="A0A7H8QK45"/>
<evidence type="ECO:0000313" key="1">
    <source>
        <dbReference type="EMBL" id="QKX54310.1"/>
    </source>
</evidence>
<dbReference type="KEGG" id="trg:TRUGW13939_01396"/>
<evidence type="ECO:0000313" key="2">
    <source>
        <dbReference type="Proteomes" id="UP000509510"/>
    </source>
</evidence>
<dbReference type="OrthoDB" id="2117718at2759"/>
<evidence type="ECO:0008006" key="3">
    <source>
        <dbReference type="Google" id="ProtNLM"/>
    </source>
</evidence>
<reference evidence="2" key="1">
    <citation type="submission" date="2020-06" db="EMBL/GenBank/DDBJ databases">
        <title>A chromosome-scale genome assembly of Talaromyces rugulosus W13939.</title>
        <authorList>
            <person name="Wang B."/>
            <person name="Guo L."/>
            <person name="Ye K."/>
            <person name="Wang L."/>
        </authorList>
    </citation>
    <scope>NUCLEOTIDE SEQUENCE [LARGE SCALE GENOMIC DNA]</scope>
    <source>
        <strain evidence="2">W13939</strain>
    </source>
</reference>
<accession>A0A7H8QK45</accession>
<dbReference type="RefSeq" id="XP_035340489.1">
    <property type="nucleotide sequence ID" value="XM_035484596.1"/>
</dbReference>
<dbReference type="GeneID" id="55988907"/>
<dbReference type="SUPFAM" id="SSF56059">
    <property type="entry name" value="Glutathione synthetase ATP-binding domain-like"/>
    <property type="match status" value="1"/>
</dbReference>
<dbReference type="EMBL" id="CP055898">
    <property type="protein sequence ID" value="QKX54310.1"/>
    <property type="molecule type" value="Genomic_DNA"/>
</dbReference>